<gene>
    <name evidence="1" type="ORF">CEXT_135241</name>
</gene>
<evidence type="ECO:0000313" key="2">
    <source>
        <dbReference type="Proteomes" id="UP001054945"/>
    </source>
</evidence>
<proteinExistence type="predicted"/>
<comment type="caution">
    <text evidence="1">The sequence shown here is derived from an EMBL/GenBank/DDBJ whole genome shotgun (WGS) entry which is preliminary data.</text>
</comment>
<sequence length="70" mass="7881">MKSLSTIDTLGVCECRLSREGLKELVQKCVNLESVAFGTLDADLTTVVKELKWDIRATCSNIEYKLTPRF</sequence>
<protein>
    <submittedName>
        <fullName evidence="1">Uncharacterized protein</fullName>
    </submittedName>
</protein>
<evidence type="ECO:0000313" key="1">
    <source>
        <dbReference type="EMBL" id="GIX90805.1"/>
    </source>
</evidence>
<organism evidence="1 2">
    <name type="scientific">Caerostris extrusa</name>
    <name type="common">Bark spider</name>
    <name type="synonym">Caerostris bankana</name>
    <dbReference type="NCBI Taxonomy" id="172846"/>
    <lineage>
        <taxon>Eukaryota</taxon>
        <taxon>Metazoa</taxon>
        <taxon>Ecdysozoa</taxon>
        <taxon>Arthropoda</taxon>
        <taxon>Chelicerata</taxon>
        <taxon>Arachnida</taxon>
        <taxon>Araneae</taxon>
        <taxon>Araneomorphae</taxon>
        <taxon>Entelegynae</taxon>
        <taxon>Araneoidea</taxon>
        <taxon>Araneidae</taxon>
        <taxon>Caerostris</taxon>
    </lineage>
</organism>
<name>A0AAV4P0V8_CAEEX</name>
<accession>A0AAV4P0V8</accession>
<reference evidence="1 2" key="1">
    <citation type="submission" date="2021-06" db="EMBL/GenBank/DDBJ databases">
        <title>Caerostris extrusa draft genome.</title>
        <authorList>
            <person name="Kono N."/>
            <person name="Arakawa K."/>
        </authorList>
    </citation>
    <scope>NUCLEOTIDE SEQUENCE [LARGE SCALE GENOMIC DNA]</scope>
</reference>
<keyword evidence="2" id="KW-1185">Reference proteome</keyword>
<dbReference type="EMBL" id="BPLR01003970">
    <property type="protein sequence ID" value="GIX90805.1"/>
    <property type="molecule type" value="Genomic_DNA"/>
</dbReference>
<dbReference type="AlphaFoldDB" id="A0AAV4P0V8"/>
<dbReference type="Proteomes" id="UP001054945">
    <property type="component" value="Unassembled WGS sequence"/>
</dbReference>